<protein>
    <submittedName>
        <fullName evidence="1">Uncharacterized protein</fullName>
    </submittedName>
</protein>
<evidence type="ECO:0000313" key="1">
    <source>
        <dbReference type="EMBL" id="KAH6931389.1"/>
    </source>
</evidence>
<name>A0ACB7SFA4_HYAAI</name>
<proteinExistence type="predicted"/>
<reference evidence="1" key="1">
    <citation type="submission" date="2020-05" db="EMBL/GenBank/DDBJ databases">
        <title>Large-scale comparative analyses of tick genomes elucidate their genetic diversity and vector capacities.</title>
        <authorList>
            <person name="Jia N."/>
            <person name="Wang J."/>
            <person name="Shi W."/>
            <person name="Du L."/>
            <person name="Sun Y."/>
            <person name="Zhan W."/>
            <person name="Jiang J."/>
            <person name="Wang Q."/>
            <person name="Zhang B."/>
            <person name="Ji P."/>
            <person name="Sakyi L.B."/>
            <person name="Cui X."/>
            <person name="Yuan T."/>
            <person name="Jiang B."/>
            <person name="Yang W."/>
            <person name="Lam T.T.-Y."/>
            <person name="Chang Q."/>
            <person name="Ding S."/>
            <person name="Wang X."/>
            <person name="Zhu J."/>
            <person name="Ruan X."/>
            <person name="Zhao L."/>
            <person name="Wei J."/>
            <person name="Que T."/>
            <person name="Du C."/>
            <person name="Cheng J."/>
            <person name="Dai P."/>
            <person name="Han X."/>
            <person name="Huang E."/>
            <person name="Gao Y."/>
            <person name="Liu J."/>
            <person name="Shao H."/>
            <person name="Ye R."/>
            <person name="Li L."/>
            <person name="Wei W."/>
            <person name="Wang X."/>
            <person name="Wang C."/>
            <person name="Yang T."/>
            <person name="Huo Q."/>
            <person name="Li W."/>
            <person name="Guo W."/>
            <person name="Chen H."/>
            <person name="Zhou L."/>
            <person name="Ni X."/>
            <person name="Tian J."/>
            <person name="Zhou Y."/>
            <person name="Sheng Y."/>
            <person name="Liu T."/>
            <person name="Pan Y."/>
            <person name="Xia L."/>
            <person name="Li J."/>
            <person name="Zhao F."/>
            <person name="Cao W."/>
        </authorList>
    </citation>
    <scope>NUCLEOTIDE SEQUENCE</scope>
    <source>
        <strain evidence="1">Hyas-2018</strain>
    </source>
</reference>
<evidence type="ECO:0000313" key="2">
    <source>
        <dbReference type="Proteomes" id="UP000821845"/>
    </source>
</evidence>
<dbReference type="Proteomes" id="UP000821845">
    <property type="component" value="Chromosome 5"/>
</dbReference>
<dbReference type="EMBL" id="CM023485">
    <property type="protein sequence ID" value="KAH6931389.1"/>
    <property type="molecule type" value="Genomic_DNA"/>
</dbReference>
<keyword evidence="2" id="KW-1185">Reference proteome</keyword>
<comment type="caution">
    <text evidence="1">The sequence shown here is derived from an EMBL/GenBank/DDBJ whole genome shotgun (WGS) entry which is preliminary data.</text>
</comment>
<sequence length="92" mass="9638">MPSSLAPLSRSVLSSAAATCLVVPFPCLRSCPTAQTSERRWPAIMIGTVVLALVSVAMARAGNATASPSDDEAHYTPVCPSYAVLSNFKEQI</sequence>
<gene>
    <name evidence="1" type="ORF">HPB50_024251</name>
</gene>
<organism evidence="1 2">
    <name type="scientific">Hyalomma asiaticum</name>
    <name type="common">Tick</name>
    <dbReference type="NCBI Taxonomy" id="266040"/>
    <lineage>
        <taxon>Eukaryota</taxon>
        <taxon>Metazoa</taxon>
        <taxon>Ecdysozoa</taxon>
        <taxon>Arthropoda</taxon>
        <taxon>Chelicerata</taxon>
        <taxon>Arachnida</taxon>
        <taxon>Acari</taxon>
        <taxon>Parasitiformes</taxon>
        <taxon>Ixodida</taxon>
        <taxon>Ixodoidea</taxon>
        <taxon>Ixodidae</taxon>
        <taxon>Hyalomminae</taxon>
        <taxon>Hyalomma</taxon>
    </lineage>
</organism>
<accession>A0ACB7SFA4</accession>